<name>A0A8S5LXF6_9CAUD</name>
<proteinExistence type="predicted"/>
<evidence type="ECO:0000313" key="1">
    <source>
        <dbReference type="EMBL" id="DAD74713.1"/>
    </source>
</evidence>
<reference evidence="1" key="1">
    <citation type="journal article" date="2021" name="Proc. Natl. Acad. Sci. U.S.A.">
        <title>A Catalog of Tens of Thousands of Viruses from Human Metagenomes Reveals Hidden Associations with Chronic Diseases.</title>
        <authorList>
            <person name="Tisza M.J."/>
            <person name="Buck C.B."/>
        </authorList>
    </citation>
    <scope>NUCLEOTIDE SEQUENCE</scope>
    <source>
        <strain evidence="1">CtRQZ5</strain>
    </source>
</reference>
<accession>A0A8S5LXF6</accession>
<sequence>MCSSSINCYTTTCIPIKRNICHEHDVVLSIRSYWCRT</sequence>
<organism evidence="1">
    <name type="scientific">CrAss-like virus sp. ctRQZ5</name>
    <dbReference type="NCBI Taxonomy" id="2826824"/>
    <lineage>
        <taxon>Viruses</taxon>
        <taxon>Duplodnaviria</taxon>
        <taxon>Heunggongvirae</taxon>
        <taxon>Uroviricota</taxon>
        <taxon>Caudoviricetes</taxon>
        <taxon>Crassvirales</taxon>
    </lineage>
</organism>
<protein>
    <submittedName>
        <fullName evidence="1">Uncharacterized protein</fullName>
    </submittedName>
</protein>
<dbReference type="EMBL" id="BK014764">
    <property type="protein sequence ID" value="DAD74713.1"/>
    <property type="molecule type" value="Genomic_DNA"/>
</dbReference>